<organism evidence="2 3">
    <name type="scientific">Streptomyces lavendulocolor</name>
    <dbReference type="NCBI Taxonomy" id="67316"/>
    <lineage>
        <taxon>Bacteria</taxon>
        <taxon>Bacillati</taxon>
        <taxon>Actinomycetota</taxon>
        <taxon>Actinomycetes</taxon>
        <taxon>Kitasatosporales</taxon>
        <taxon>Streptomycetaceae</taxon>
        <taxon>Streptomyces</taxon>
    </lineage>
</organism>
<protein>
    <submittedName>
        <fullName evidence="2">Maleylpyruvate isomerase N-terminal domain-containing protein</fullName>
    </submittedName>
</protein>
<dbReference type="GO" id="GO:0016853">
    <property type="term" value="F:isomerase activity"/>
    <property type="evidence" value="ECO:0007669"/>
    <property type="project" value="UniProtKB-KW"/>
</dbReference>
<feature type="domain" description="Mycothiol-dependent maleylpyruvate isomerase metal-binding" evidence="1">
    <location>
        <begin position="20"/>
        <end position="164"/>
    </location>
</feature>
<dbReference type="RefSeq" id="WP_359659392.1">
    <property type="nucleotide sequence ID" value="NZ_JBEXZP010000573.1"/>
</dbReference>
<evidence type="ECO:0000313" key="2">
    <source>
        <dbReference type="EMBL" id="MEU0712088.1"/>
    </source>
</evidence>
<keyword evidence="2" id="KW-0413">Isomerase</keyword>
<gene>
    <name evidence="2" type="ORF">ABZ508_32465</name>
</gene>
<sequence length="232" mass="25125">MTGTDHHPESPSGLLHDVYGAFMAAVREIDDEASWAPTGCTGWAARDLVFHCLTDAQRALNALHTPTDATPDRDAVGYWADWRQQDAEGRLRAAHGRRFARTVAGMFLHFGQLRELYLETAAAALHAVDHTDPARRVVTQGHVLTAGDLVRTLAVEATIHHLDLDVRATGLPGPSPEGLAEVRRTLDGLLGRPVPVPWDDVHYIRAVTGRAALTPAERAALGPDADRLPLIG</sequence>
<dbReference type="EMBL" id="JBEXZR010000048">
    <property type="protein sequence ID" value="MEU0712088.1"/>
    <property type="molecule type" value="Genomic_DNA"/>
</dbReference>
<dbReference type="SUPFAM" id="SSF109854">
    <property type="entry name" value="DinB/YfiT-like putative metalloenzymes"/>
    <property type="match status" value="1"/>
</dbReference>
<evidence type="ECO:0000259" key="1">
    <source>
        <dbReference type="Pfam" id="PF11716"/>
    </source>
</evidence>
<dbReference type="Proteomes" id="UP001550378">
    <property type="component" value="Unassembled WGS sequence"/>
</dbReference>
<accession>A0ABV2WFE9</accession>
<dbReference type="Gene3D" id="1.20.120.450">
    <property type="entry name" value="dinb family like domain"/>
    <property type="match status" value="1"/>
</dbReference>
<name>A0ABV2WFE9_9ACTN</name>
<evidence type="ECO:0000313" key="3">
    <source>
        <dbReference type="Proteomes" id="UP001550378"/>
    </source>
</evidence>
<dbReference type="Pfam" id="PF11716">
    <property type="entry name" value="MDMPI_N"/>
    <property type="match status" value="1"/>
</dbReference>
<reference evidence="2 3" key="1">
    <citation type="submission" date="2024-06" db="EMBL/GenBank/DDBJ databases">
        <title>The Natural Products Discovery Center: Release of the First 8490 Sequenced Strains for Exploring Actinobacteria Biosynthetic Diversity.</title>
        <authorList>
            <person name="Kalkreuter E."/>
            <person name="Kautsar S.A."/>
            <person name="Yang D."/>
            <person name="Bader C.D."/>
            <person name="Teijaro C.N."/>
            <person name="Fluegel L."/>
            <person name="Davis C.M."/>
            <person name="Simpson J.R."/>
            <person name="Lauterbach L."/>
            <person name="Steele A.D."/>
            <person name="Gui C."/>
            <person name="Meng S."/>
            <person name="Li G."/>
            <person name="Viehrig K."/>
            <person name="Ye F."/>
            <person name="Su P."/>
            <person name="Kiefer A.F."/>
            <person name="Nichols A."/>
            <person name="Cepeda A.J."/>
            <person name="Yan W."/>
            <person name="Fan B."/>
            <person name="Jiang Y."/>
            <person name="Adhikari A."/>
            <person name="Zheng C.-J."/>
            <person name="Schuster L."/>
            <person name="Cowan T.M."/>
            <person name="Smanski M.J."/>
            <person name="Chevrette M.G."/>
            <person name="De Carvalho L.P.S."/>
            <person name="Shen B."/>
        </authorList>
    </citation>
    <scope>NUCLEOTIDE SEQUENCE [LARGE SCALE GENOMIC DNA]</scope>
    <source>
        <strain evidence="2 3">NPDC006337</strain>
    </source>
</reference>
<keyword evidence="3" id="KW-1185">Reference proteome</keyword>
<dbReference type="InterPro" id="IPR034660">
    <property type="entry name" value="DinB/YfiT-like"/>
</dbReference>
<dbReference type="InterPro" id="IPR024344">
    <property type="entry name" value="MDMPI_metal-binding"/>
</dbReference>
<proteinExistence type="predicted"/>
<comment type="caution">
    <text evidence="2">The sequence shown here is derived from an EMBL/GenBank/DDBJ whole genome shotgun (WGS) entry which is preliminary data.</text>
</comment>